<dbReference type="GeneID" id="34522341"/>
<dbReference type="GO" id="GO:0005854">
    <property type="term" value="C:nascent polypeptide-associated complex"/>
    <property type="evidence" value="ECO:0007669"/>
    <property type="project" value="EnsemblFungi"/>
</dbReference>
<dbReference type="GO" id="GO:0070273">
    <property type="term" value="F:phosphatidylinositol-4-phosphate binding"/>
    <property type="evidence" value="ECO:0007669"/>
    <property type="project" value="EnsemblFungi"/>
</dbReference>
<name>W6MQD7_9ASCO</name>
<evidence type="ECO:0000256" key="2">
    <source>
        <dbReference type="ARBA" id="ARBA00009882"/>
    </source>
</evidence>
<dbReference type="GO" id="GO:0051082">
    <property type="term" value="F:unfolded protein binding"/>
    <property type="evidence" value="ECO:0007669"/>
    <property type="project" value="EnsemblFungi"/>
</dbReference>
<dbReference type="OrthoDB" id="3169036at2759"/>
<evidence type="ECO:0000256" key="4">
    <source>
        <dbReference type="ARBA" id="ARBA00025035"/>
    </source>
</evidence>
<evidence type="ECO:0000256" key="5">
    <source>
        <dbReference type="ARBA" id="ARBA00030300"/>
    </source>
</evidence>
<protein>
    <recommendedName>
        <fullName evidence="3">Nascent polypeptide-associated complex subunit alpha</fullName>
    </recommendedName>
    <alternativeName>
        <fullName evidence="5">Alpha-NAC</fullName>
    </alternativeName>
</protein>
<dbReference type="InterPro" id="IPR016641">
    <property type="entry name" value="EGD2/NACA0like"/>
</dbReference>
<evidence type="ECO:0000256" key="6">
    <source>
        <dbReference type="SAM" id="MobiDB-lite"/>
    </source>
</evidence>
<dbReference type="GO" id="GO:0080025">
    <property type="term" value="F:phosphatidylinositol-3,5-bisphosphate binding"/>
    <property type="evidence" value="ECO:0007669"/>
    <property type="project" value="EnsemblFungi"/>
</dbReference>
<dbReference type="Pfam" id="PF19026">
    <property type="entry name" value="UBA_HYPK"/>
    <property type="match status" value="1"/>
</dbReference>
<feature type="region of interest" description="Disordered" evidence="6">
    <location>
        <begin position="95"/>
        <end position="144"/>
    </location>
</feature>
<gene>
    <name evidence="8" type="ORF">KUCA_T00004950001</name>
</gene>
<comment type="subcellular location">
    <subcellularLocation>
        <location evidence="1">Cytoplasm</location>
    </subcellularLocation>
</comment>
<feature type="compositionally biased region" description="Basic and acidic residues" evidence="6">
    <location>
        <begin position="120"/>
        <end position="136"/>
    </location>
</feature>
<dbReference type="SMART" id="SM01407">
    <property type="entry name" value="NAC"/>
    <property type="match status" value="1"/>
</dbReference>
<dbReference type="HOGENOM" id="CLU_057806_2_1_1"/>
<dbReference type="EMBL" id="HG793130">
    <property type="protein sequence ID" value="CDK28964.1"/>
    <property type="molecule type" value="Genomic_DNA"/>
</dbReference>
<dbReference type="RefSeq" id="XP_022460953.1">
    <property type="nucleotide sequence ID" value="XM_022606086.1"/>
</dbReference>
<dbReference type="InterPro" id="IPR002715">
    <property type="entry name" value="Nas_poly-pep-assoc_cplx_dom"/>
</dbReference>
<feature type="compositionally biased region" description="Low complexity" evidence="6">
    <location>
        <begin position="95"/>
        <end position="104"/>
    </location>
</feature>
<proteinExistence type="inferred from homology"/>
<feature type="domain" description="NAC-A/B" evidence="7">
    <location>
        <begin position="25"/>
        <end position="88"/>
    </location>
</feature>
<dbReference type="InterPro" id="IPR038187">
    <property type="entry name" value="NAC_A/B_dom_sf"/>
</dbReference>
<dbReference type="Pfam" id="PF01849">
    <property type="entry name" value="NAC"/>
    <property type="match status" value="1"/>
</dbReference>
<dbReference type="GO" id="GO:0032266">
    <property type="term" value="F:phosphatidylinositol-3-phosphate binding"/>
    <property type="evidence" value="ECO:0007669"/>
    <property type="project" value="EnsemblFungi"/>
</dbReference>
<reference evidence="8" key="1">
    <citation type="submission" date="2013-12" db="EMBL/GenBank/DDBJ databases">
        <authorList>
            <person name="Genoscope - CEA"/>
        </authorList>
    </citation>
    <scope>NUCLEOTIDE SEQUENCE</scope>
    <source>
        <strain evidence="8">CBS 1993</strain>
    </source>
</reference>
<accession>W6MQD7</accession>
<dbReference type="Gene3D" id="2.20.70.30">
    <property type="entry name" value="Nascent polypeptide-associated complex domain"/>
    <property type="match status" value="1"/>
</dbReference>
<dbReference type="PIRSF" id="PIRSF015901">
    <property type="entry name" value="NAC_alpha"/>
    <property type="match status" value="1"/>
</dbReference>
<evidence type="ECO:0000259" key="7">
    <source>
        <dbReference type="PROSITE" id="PS51151"/>
    </source>
</evidence>
<reference evidence="8" key="2">
    <citation type="submission" date="2014-02" db="EMBL/GenBank/DDBJ databases">
        <title>Complete DNA sequence of /Kuraishia capsulata/ illustrates novel genomic features among budding yeasts (/Saccharomycotina/).</title>
        <authorList>
            <person name="Morales L."/>
            <person name="Noel B."/>
            <person name="Porcel B."/>
            <person name="Marcet-Houben M."/>
            <person name="Hullo M-F."/>
            <person name="Sacerdot C."/>
            <person name="Tekaia F."/>
            <person name="Leh-Louis V."/>
            <person name="Despons L."/>
            <person name="Khanna V."/>
            <person name="Aury J-M."/>
            <person name="Barbe V."/>
            <person name="Couloux A."/>
            <person name="Labadie K."/>
            <person name="Pelletier E."/>
            <person name="Souciet J-L."/>
            <person name="Boekhout T."/>
            <person name="Gabaldon T."/>
            <person name="Wincker P."/>
            <person name="Dujon B."/>
        </authorList>
    </citation>
    <scope>NUCLEOTIDE SEQUENCE</scope>
    <source>
        <strain evidence="8">CBS 1993</strain>
    </source>
</reference>
<dbReference type="STRING" id="1382522.W6MQD7"/>
<dbReference type="PROSITE" id="PS51151">
    <property type="entry name" value="NAC_AB"/>
    <property type="match status" value="1"/>
</dbReference>
<organism evidence="8 9">
    <name type="scientific">Kuraishia capsulata CBS 1993</name>
    <dbReference type="NCBI Taxonomy" id="1382522"/>
    <lineage>
        <taxon>Eukaryota</taxon>
        <taxon>Fungi</taxon>
        <taxon>Dikarya</taxon>
        <taxon>Ascomycota</taxon>
        <taxon>Saccharomycotina</taxon>
        <taxon>Pichiomycetes</taxon>
        <taxon>Pichiales</taxon>
        <taxon>Pichiaceae</taxon>
        <taxon>Kuraishia</taxon>
    </lineage>
</organism>
<sequence>MSAEDKIVEVSDEQIPEGSEVSVISKDEKKARALISKLGLKEVPGISRVTFRRRGEIVAIENPSVYKSPAGSYVVFGEAKVEDLAKRYEEAAAAEAAAAAAGGAPKDADSITADLQASALEREHNHDHAGHDHSHDDEDDGEVDLTGLVAEDVDIVVDQAHCSKSKAAKALREHSGDVINAIMSLV</sequence>
<dbReference type="GO" id="GO:0006613">
    <property type="term" value="P:cotranslational protein targeting to membrane"/>
    <property type="evidence" value="ECO:0007669"/>
    <property type="project" value="EnsemblFungi"/>
</dbReference>
<dbReference type="CDD" id="cd22054">
    <property type="entry name" value="NAC_NACA"/>
    <property type="match status" value="1"/>
</dbReference>
<dbReference type="InterPro" id="IPR044034">
    <property type="entry name" value="NAC-like_UBA"/>
</dbReference>
<dbReference type="GO" id="GO:0070300">
    <property type="term" value="F:phosphatidic acid binding"/>
    <property type="evidence" value="ECO:0007669"/>
    <property type="project" value="EnsemblFungi"/>
</dbReference>
<comment type="function">
    <text evidence="4">Component of the nascent polypeptide-associated complex (NAC), a dynamic component of the ribosomal exit tunnel, protecting the emerging polypeptides from interaction with other cytoplasmic proteins to ensure appropriate nascent protein targeting. The NAC complex also promotes mitochondrial protein import by enhancing productive ribosome interactions with the outer mitochondrial membrane and blocks the inappropriate interaction of ribosomes translating non-secretory nascent polypeptides with translocation sites in the membrane of the endoplasmic reticulum. EGD2 may also be involved in transcription regulation.</text>
</comment>
<comment type="similarity">
    <text evidence="2">Belongs to the NAC-alpha family.</text>
</comment>
<evidence type="ECO:0000256" key="1">
    <source>
        <dbReference type="ARBA" id="ARBA00004496"/>
    </source>
</evidence>
<evidence type="ECO:0000313" key="9">
    <source>
        <dbReference type="Proteomes" id="UP000019384"/>
    </source>
</evidence>
<dbReference type="PANTHER" id="PTHR21713">
    <property type="entry name" value="NASCENT POLYPEPTIDE ASSOCIATED COMPLEX ALPHA SUBUNIT-RELATED"/>
    <property type="match status" value="1"/>
</dbReference>
<dbReference type="Proteomes" id="UP000019384">
    <property type="component" value="Unassembled WGS sequence"/>
</dbReference>
<dbReference type="Gene3D" id="1.10.8.10">
    <property type="entry name" value="DNA helicase RuvA subunit, C-terminal domain"/>
    <property type="match status" value="1"/>
</dbReference>
<keyword evidence="9" id="KW-1185">Reference proteome</keyword>
<dbReference type="AlphaFoldDB" id="W6MQD7"/>
<evidence type="ECO:0000313" key="8">
    <source>
        <dbReference type="EMBL" id="CDK28964.1"/>
    </source>
</evidence>
<evidence type="ECO:0000256" key="3">
    <source>
        <dbReference type="ARBA" id="ARBA00014437"/>
    </source>
</evidence>